<proteinExistence type="predicted"/>
<dbReference type="AlphaFoldDB" id="A0A8B6EGK7"/>
<name>A0A8B6EGK7_MYTGA</name>
<dbReference type="OrthoDB" id="6171977at2759"/>
<sequence length="242" mass="28147">MSIRMVLKSSDGSHLFEQNMAYDFTVQLDRQINLEAYWVVALTEIDITYKNASKYIDDVYVYSNICEESFVGSSEKPLLRKVHIKMSKSPYISDALLWQEAINKASYLKKEHNNQLGRGISRRYGRKRFVILKKDVPKNETRVEQVAPTAAIEHRAVSELIQQTRDKDPHIKQEKAKSVGIKEKKSKPRTIQVEKLKGARGKTQKAKNRAPPKTKHYTKNRKINLETEPSIFDKRTTKKWRI</sequence>
<protein>
    <submittedName>
        <fullName evidence="2">Uncharacterized protein</fullName>
    </submittedName>
</protein>
<gene>
    <name evidence="2" type="ORF">MGAL_10B014406</name>
</gene>
<evidence type="ECO:0000256" key="1">
    <source>
        <dbReference type="SAM" id="MobiDB-lite"/>
    </source>
</evidence>
<reference evidence="2" key="1">
    <citation type="submission" date="2018-11" db="EMBL/GenBank/DDBJ databases">
        <authorList>
            <person name="Alioto T."/>
            <person name="Alioto T."/>
        </authorList>
    </citation>
    <scope>NUCLEOTIDE SEQUENCE</scope>
</reference>
<accession>A0A8B6EGK7</accession>
<evidence type="ECO:0000313" key="2">
    <source>
        <dbReference type="EMBL" id="VDI33632.1"/>
    </source>
</evidence>
<keyword evidence="3" id="KW-1185">Reference proteome</keyword>
<comment type="caution">
    <text evidence="2">The sequence shown here is derived from an EMBL/GenBank/DDBJ whole genome shotgun (WGS) entry which is preliminary data.</text>
</comment>
<dbReference type="Proteomes" id="UP000596742">
    <property type="component" value="Unassembled WGS sequence"/>
</dbReference>
<organism evidence="2 3">
    <name type="scientific">Mytilus galloprovincialis</name>
    <name type="common">Mediterranean mussel</name>
    <dbReference type="NCBI Taxonomy" id="29158"/>
    <lineage>
        <taxon>Eukaryota</taxon>
        <taxon>Metazoa</taxon>
        <taxon>Spiralia</taxon>
        <taxon>Lophotrochozoa</taxon>
        <taxon>Mollusca</taxon>
        <taxon>Bivalvia</taxon>
        <taxon>Autobranchia</taxon>
        <taxon>Pteriomorphia</taxon>
        <taxon>Mytilida</taxon>
        <taxon>Mytiloidea</taxon>
        <taxon>Mytilidae</taxon>
        <taxon>Mytilinae</taxon>
        <taxon>Mytilus</taxon>
    </lineage>
</organism>
<feature type="region of interest" description="Disordered" evidence="1">
    <location>
        <begin position="196"/>
        <end position="242"/>
    </location>
</feature>
<evidence type="ECO:0000313" key="3">
    <source>
        <dbReference type="Proteomes" id="UP000596742"/>
    </source>
</evidence>
<feature type="compositionally biased region" description="Basic residues" evidence="1">
    <location>
        <begin position="198"/>
        <end position="222"/>
    </location>
</feature>
<dbReference type="EMBL" id="UYJE01005058">
    <property type="protein sequence ID" value="VDI33632.1"/>
    <property type="molecule type" value="Genomic_DNA"/>
</dbReference>